<dbReference type="PROSITE" id="PS50828">
    <property type="entry name" value="SMR"/>
    <property type="match status" value="1"/>
</dbReference>
<feature type="domain" description="Smr" evidence="1">
    <location>
        <begin position="1"/>
        <end position="84"/>
    </location>
</feature>
<dbReference type="EMBL" id="CP127295">
    <property type="protein sequence ID" value="WIX98215.1"/>
    <property type="molecule type" value="Genomic_DNA"/>
</dbReference>
<dbReference type="InterPro" id="IPR002625">
    <property type="entry name" value="Smr_dom"/>
</dbReference>
<keyword evidence="3" id="KW-1185">Reference proteome</keyword>
<evidence type="ECO:0000259" key="1">
    <source>
        <dbReference type="PROSITE" id="PS50828"/>
    </source>
</evidence>
<dbReference type="InterPro" id="IPR036063">
    <property type="entry name" value="Smr_dom_sf"/>
</dbReference>
<organism evidence="2 3">
    <name type="scientific">Amycolatopsis mongoliensis</name>
    <dbReference type="NCBI Taxonomy" id="715475"/>
    <lineage>
        <taxon>Bacteria</taxon>
        <taxon>Bacillati</taxon>
        <taxon>Actinomycetota</taxon>
        <taxon>Actinomycetes</taxon>
        <taxon>Pseudonocardiales</taxon>
        <taxon>Pseudonocardiaceae</taxon>
        <taxon>Amycolatopsis</taxon>
    </lineage>
</organism>
<evidence type="ECO:0000313" key="2">
    <source>
        <dbReference type="EMBL" id="WIX98215.1"/>
    </source>
</evidence>
<sequence length="84" mass="9360">MPEKLTVDLHPVFRSDRDIDKAVRNALFRAAGAKVPLVEIIPGKGSGQLKNRVLAMLRQAHLKKLYRRVEVAPGNDGVVLVHLR</sequence>
<protein>
    <submittedName>
        <fullName evidence="2">Smr/MutS family protein</fullName>
    </submittedName>
</protein>
<dbReference type="SUPFAM" id="SSF160443">
    <property type="entry name" value="SMR domain-like"/>
    <property type="match status" value="1"/>
</dbReference>
<dbReference type="Proteomes" id="UP001239397">
    <property type="component" value="Chromosome"/>
</dbReference>
<name>A0A9Y2NA41_9PSEU</name>
<gene>
    <name evidence="2" type="ORF">QRX60_29575</name>
</gene>
<dbReference type="KEGG" id="amog:QRX60_29575"/>
<evidence type="ECO:0000313" key="3">
    <source>
        <dbReference type="Proteomes" id="UP001239397"/>
    </source>
</evidence>
<dbReference type="AlphaFoldDB" id="A0A9Y2NA41"/>
<dbReference type="Gene3D" id="3.30.1370.110">
    <property type="match status" value="1"/>
</dbReference>
<dbReference type="RefSeq" id="WP_285994700.1">
    <property type="nucleotide sequence ID" value="NZ_CP127295.1"/>
</dbReference>
<accession>A0A9Y2NA41</accession>
<proteinExistence type="predicted"/>
<dbReference type="Pfam" id="PF01713">
    <property type="entry name" value="Smr"/>
    <property type="match status" value="1"/>
</dbReference>
<reference evidence="2 3" key="1">
    <citation type="submission" date="2023-06" db="EMBL/GenBank/DDBJ databases">
        <authorList>
            <person name="Oyuntsetseg B."/>
            <person name="Kim S.B."/>
        </authorList>
    </citation>
    <scope>NUCLEOTIDE SEQUENCE [LARGE SCALE GENOMIC DNA]</scope>
    <source>
        <strain evidence="2 3">4-36</strain>
    </source>
</reference>